<sequence>MSHSREMSQNGGTPNENGVGPHPSFIQVANPYIFQQQLQSALDALGATEHKEDSIRLQGVHYIDSVRKALLLPVRTFNTAVVYYHKFRLVHADNEYMWADAAAAALFCACKIEDTLKKSREVLCAAWNLKLSSSEHLSPDDPMFEQPSKTVVGIERLMLESAGFDFRTRHPQELIIKLLKQRGLPKETMGRTAYNMSIDLYRTFAPLKQTSQTMAISCIELSARLLNLTTDFNMDSIVGPGGISLEEWSTTRGQIMETLLDLLDLFTHHRHATIVGPQFSIDNYIAIRITLNKEATALNLPRYTEMVDAPKSANGAANGANKHSSDSPPAMGPTSATGARSRVGERGKDGTVRFMLSAERARAEKEVVAKYFAADEYETYEEEVDVPLGQ</sequence>
<dbReference type="GeneID" id="25412142"/>
<feature type="region of interest" description="Disordered" evidence="2">
    <location>
        <begin position="311"/>
        <end position="348"/>
    </location>
</feature>
<dbReference type="EMBL" id="KL584720">
    <property type="protein sequence ID" value="KEQ69828.1"/>
    <property type="molecule type" value="Genomic_DNA"/>
</dbReference>
<dbReference type="STRING" id="1043004.A0A074WA87"/>
<dbReference type="OrthoDB" id="4951845at2759"/>
<dbReference type="Proteomes" id="UP000027730">
    <property type="component" value="Unassembled WGS sequence"/>
</dbReference>
<keyword evidence="5" id="KW-1185">Reference proteome</keyword>
<dbReference type="GO" id="GO:0016538">
    <property type="term" value="F:cyclin-dependent protein serine/threonine kinase regulator activity"/>
    <property type="evidence" value="ECO:0007669"/>
    <property type="project" value="InterPro"/>
</dbReference>
<proteinExistence type="predicted"/>
<evidence type="ECO:0000313" key="4">
    <source>
        <dbReference type="EMBL" id="KEQ69828.1"/>
    </source>
</evidence>
<evidence type="ECO:0000256" key="1">
    <source>
        <dbReference type="ARBA" id="ARBA00014912"/>
    </source>
</evidence>
<dbReference type="AlphaFoldDB" id="A0A074WA87"/>
<dbReference type="GO" id="GO:0006357">
    <property type="term" value="P:regulation of transcription by RNA polymerase II"/>
    <property type="evidence" value="ECO:0007669"/>
    <property type="project" value="InterPro"/>
</dbReference>
<evidence type="ECO:0000313" key="5">
    <source>
        <dbReference type="Proteomes" id="UP000027730"/>
    </source>
</evidence>
<gene>
    <name evidence="4" type="ORF">M436DRAFT_55461</name>
</gene>
<dbReference type="Pfam" id="PF00134">
    <property type="entry name" value="Cyclin_N"/>
    <property type="match status" value="1"/>
</dbReference>
<feature type="domain" description="Cyclin N-terminal" evidence="3">
    <location>
        <begin position="50"/>
        <end position="165"/>
    </location>
</feature>
<feature type="region of interest" description="Disordered" evidence="2">
    <location>
        <begin position="1"/>
        <end position="21"/>
    </location>
</feature>
<name>A0A074WA87_9PEZI</name>
<dbReference type="PANTHER" id="PTHR10026">
    <property type="entry name" value="CYCLIN"/>
    <property type="match status" value="1"/>
</dbReference>
<evidence type="ECO:0000259" key="3">
    <source>
        <dbReference type="Pfam" id="PF00134"/>
    </source>
</evidence>
<feature type="compositionally biased region" description="Polar residues" evidence="2">
    <location>
        <begin position="7"/>
        <end position="16"/>
    </location>
</feature>
<dbReference type="RefSeq" id="XP_013423904.1">
    <property type="nucleotide sequence ID" value="XM_013568450.1"/>
</dbReference>
<dbReference type="Gene3D" id="1.10.472.10">
    <property type="entry name" value="Cyclin-like"/>
    <property type="match status" value="2"/>
</dbReference>
<reference evidence="4 5" key="1">
    <citation type="journal article" date="2014" name="BMC Genomics">
        <title>Genome sequencing of four Aureobasidium pullulans varieties: biotechnological potential, stress tolerance, and description of new species.</title>
        <authorList>
            <person name="Gostin Ar C."/>
            <person name="Ohm R.A."/>
            <person name="Kogej T."/>
            <person name="Sonjak S."/>
            <person name="Turk M."/>
            <person name="Zajc J."/>
            <person name="Zalar P."/>
            <person name="Grube M."/>
            <person name="Sun H."/>
            <person name="Han J."/>
            <person name="Sharma A."/>
            <person name="Chiniquy J."/>
            <person name="Ngan C.Y."/>
            <person name="Lipzen A."/>
            <person name="Barry K."/>
            <person name="Grigoriev I.V."/>
            <person name="Gunde-Cimerman N."/>
        </authorList>
    </citation>
    <scope>NUCLEOTIDE SEQUENCE [LARGE SCALE GENOMIC DNA]</scope>
    <source>
        <strain evidence="4 5">CBS 147.97</strain>
    </source>
</reference>
<dbReference type="InterPro" id="IPR043198">
    <property type="entry name" value="Cyclin/Ssn8"/>
</dbReference>
<accession>A0A074WA87</accession>
<protein>
    <recommendedName>
        <fullName evidence="1">RNA polymerase II holoenzyme cyclin-like subunit</fullName>
    </recommendedName>
</protein>
<dbReference type="SUPFAM" id="SSF47954">
    <property type="entry name" value="Cyclin-like"/>
    <property type="match status" value="2"/>
</dbReference>
<dbReference type="InterPro" id="IPR006671">
    <property type="entry name" value="Cyclin_N"/>
</dbReference>
<evidence type="ECO:0000256" key="2">
    <source>
        <dbReference type="SAM" id="MobiDB-lite"/>
    </source>
</evidence>
<dbReference type="HOGENOM" id="CLU_038278_1_0_1"/>
<organism evidence="4 5">
    <name type="scientific">Aureobasidium namibiae CBS 147.97</name>
    <dbReference type="NCBI Taxonomy" id="1043004"/>
    <lineage>
        <taxon>Eukaryota</taxon>
        <taxon>Fungi</taxon>
        <taxon>Dikarya</taxon>
        <taxon>Ascomycota</taxon>
        <taxon>Pezizomycotina</taxon>
        <taxon>Dothideomycetes</taxon>
        <taxon>Dothideomycetidae</taxon>
        <taxon>Dothideales</taxon>
        <taxon>Saccotheciaceae</taxon>
        <taxon>Aureobasidium</taxon>
    </lineage>
</organism>
<dbReference type="InterPro" id="IPR036915">
    <property type="entry name" value="Cyclin-like_sf"/>
</dbReference>